<reference evidence="2" key="1">
    <citation type="submission" date="2019-07" db="EMBL/GenBank/DDBJ databases">
        <title>Mesorhizobum intechiensis sp. nov. isolated from nodules of Lotus tenuis growing in lowlands of the Flooding Pampa, Argentina.</title>
        <authorList>
            <person name="Estrella M.J."/>
            <person name="Torres Tejerizo G.A."/>
            <person name="Cumpa Velazquez L.M."/>
            <person name="Fontana F."/>
            <person name="Hansen L."/>
            <person name="Pistorio M."/>
            <person name="Sannazzaro A.I."/>
        </authorList>
    </citation>
    <scope>NUCLEOTIDE SEQUENCE</scope>
    <source>
        <strain evidence="2">BD68</strain>
    </source>
</reference>
<dbReference type="InterPro" id="IPR036465">
    <property type="entry name" value="vWFA_dom_sf"/>
</dbReference>
<evidence type="ECO:0000313" key="2">
    <source>
        <dbReference type="EMBL" id="TSE11633.1"/>
    </source>
</evidence>
<protein>
    <submittedName>
        <fullName evidence="2">VWA domain-containing protein</fullName>
    </submittedName>
</protein>
<proteinExistence type="predicted"/>
<dbReference type="OrthoDB" id="7522752at2"/>
<feature type="domain" description="VWFA" evidence="1">
    <location>
        <begin position="352"/>
        <end position="512"/>
    </location>
</feature>
<accession>A0A8T9AQM0</accession>
<dbReference type="AlphaFoldDB" id="A0A8T9AQM0"/>
<dbReference type="PROSITE" id="PS50234">
    <property type="entry name" value="VWFA"/>
    <property type="match status" value="1"/>
</dbReference>
<gene>
    <name evidence="2" type="ORF">C1D09_013360</name>
</gene>
<dbReference type="Pfam" id="PF13400">
    <property type="entry name" value="Tad"/>
    <property type="match status" value="1"/>
</dbReference>
<keyword evidence="3" id="KW-1185">Reference proteome</keyword>
<dbReference type="EMBL" id="PNOT02000159">
    <property type="protein sequence ID" value="TSE11633.1"/>
    <property type="molecule type" value="Genomic_DNA"/>
</dbReference>
<organism evidence="2 3">
    <name type="scientific">Mesorhizobium intechi</name>
    <dbReference type="NCBI Taxonomy" id="537601"/>
    <lineage>
        <taxon>Bacteria</taxon>
        <taxon>Pseudomonadati</taxon>
        <taxon>Pseudomonadota</taxon>
        <taxon>Alphaproteobacteria</taxon>
        <taxon>Hyphomicrobiales</taxon>
        <taxon>Phyllobacteriaceae</taxon>
        <taxon>Mesorhizobium</taxon>
    </lineage>
</organism>
<dbReference type="InterPro" id="IPR028087">
    <property type="entry name" value="Tad_N"/>
</dbReference>
<comment type="caution">
    <text evidence="2">The sequence shown here is derived from an EMBL/GenBank/DDBJ whole genome shotgun (WGS) entry which is preliminary data.</text>
</comment>
<dbReference type="RefSeq" id="WP_143974771.1">
    <property type="nucleotide sequence ID" value="NZ_PNOT02000159.1"/>
</dbReference>
<evidence type="ECO:0000313" key="3">
    <source>
        <dbReference type="Proteomes" id="UP000235507"/>
    </source>
</evidence>
<sequence length="523" mass="55791">MVINRFWRSGSGNFALLFALAAPAILAAVGFAADVSTVMRAKVNLQISLDAATLSSSHLSDSEANRKLAFDSYFQANVASHPELSNAKVTLSVDKGVNYVKTKAVASADVNLNFAFLFGDNQHIEVDAGGLEATNNLEVVMVLDNTGSMAGAKINALRDATKALLDELDGAKSPNRKVTAAIVPFVTAVNVNGDEFDPSWIDMEGKSPNNGANFPLLPDGTRVNHMNLFKALAQGTGWKGTGWKGCVEARPGTAAISDVAPDQADANTLFVPYFAPDDPGDATSPSASYGNDAKVYNNSYLSDDVQDGTDTKGEDKKIAKYSNPKAKKINDKYAPLTVGPNRACPTPVVPLTSDLDKLRAAAAQMQEWNGSGTNVSEGLSWGMRVLSPDAPYTDGAPWKTPNTSKIVVLLTDGENVVYGASSEPEKSDYTSYGYLASGRFGTSNQTDAARVVDRWTLDVCEKLKAQQVQIYTITLQSDTAANRTLYGKCATNPGDYYAVSDPSKLSKVFQEIAGKFTTLQLVN</sequence>
<name>A0A8T9AQM0_9HYPH</name>
<dbReference type="Proteomes" id="UP000235507">
    <property type="component" value="Unassembled WGS sequence"/>
</dbReference>
<dbReference type="Gene3D" id="3.40.50.410">
    <property type="entry name" value="von Willebrand factor, type A domain"/>
    <property type="match status" value="1"/>
</dbReference>
<dbReference type="SUPFAM" id="SSF53300">
    <property type="entry name" value="vWA-like"/>
    <property type="match status" value="1"/>
</dbReference>
<evidence type="ECO:0000259" key="1">
    <source>
        <dbReference type="PROSITE" id="PS50234"/>
    </source>
</evidence>
<dbReference type="InterPro" id="IPR002035">
    <property type="entry name" value="VWF_A"/>
</dbReference>